<proteinExistence type="predicted"/>
<accession>A0ACB6QKI7</accession>
<sequence length="567" mass="64974">MLEAPWPRRLIVCCDGTWQSSVSGSDNVPSNVTKLCRLINRIGDDQKKDSSKKWHQLVYYDGGIGTGALSNWEKTRQGGTGLGLAENVIEAYNFIVLNYQPGDEIFCFGFSRGAYTARAVAGLVTDIGVFEPRHMQIFPEVYRLYKSNKTGIAFRETDAWKNIVNGKKWDKSPSPSNEPNKSRAQLDAEKWEIPPRGELAIDGSNKVKVVGVWDTVGSLGIPDIAWIDNTSLRSKYAFHNVSLNENIEHAFHALALDEHRKAFRPTLWYISNKLKARLPADKLPELKQVWFPGVHINSGGGSDDSIGDMKGDKEQLANVTFSWMLQCIAPYLTIDDAEFKKTITQYQQWLDKVRWTCTYYHEGWFGKAVSILPNVPFVNPAPDELTAPRRDKPHQHPDLDRRWGTGPIDDSYTFKYKLNGSEPRVPGHCRTEFWYADPNNKDGGQWKLEYIKEHGDTNEYIHPVCAYRQMIRGPKEKSALGDFNRTLVKNGGDKGRHWWFHNDGDPIPEWVILEQDNPGFNFERSWYEECVKENREEGDWLLSLDKKNNFDIKEKAQPWFYPAPPKQ</sequence>
<gene>
    <name evidence="1" type="ORF">BDR25DRAFT_291791</name>
</gene>
<evidence type="ECO:0000313" key="2">
    <source>
        <dbReference type="Proteomes" id="UP000799755"/>
    </source>
</evidence>
<organism evidence="1 2">
    <name type="scientific">Lindgomyces ingoldianus</name>
    <dbReference type="NCBI Taxonomy" id="673940"/>
    <lineage>
        <taxon>Eukaryota</taxon>
        <taxon>Fungi</taxon>
        <taxon>Dikarya</taxon>
        <taxon>Ascomycota</taxon>
        <taxon>Pezizomycotina</taxon>
        <taxon>Dothideomycetes</taxon>
        <taxon>Pleosporomycetidae</taxon>
        <taxon>Pleosporales</taxon>
        <taxon>Lindgomycetaceae</taxon>
        <taxon>Lindgomyces</taxon>
    </lineage>
</organism>
<keyword evidence="2" id="KW-1185">Reference proteome</keyword>
<protein>
    <submittedName>
        <fullName evidence="1">Uncharacterized protein</fullName>
    </submittedName>
</protein>
<name>A0ACB6QKI7_9PLEO</name>
<dbReference type="EMBL" id="MU003520">
    <property type="protein sequence ID" value="KAF2467415.1"/>
    <property type="molecule type" value="Genomic_DNA"/>
</dbReference>
<comment type="caution">
    <text evidence="1">The sequence shown here is derived from an EMBL/GenBank/DDBJ whole genome shotgun (WGS) entry which is preliminary data.</text>
</comment>
<dbReference type="Proteomes" id="UP000799755">
    <property type="component" value="Unassembled WGS sequence"/>
</dbReference>
<reference evidence="1" key="1">
    <citation type="journal article" date="2020" name="Stud. Mycol.">
        <title>101 Dothideomycetes genomes: a test case for predicting lifestyles and emergence of pathogens.</title>
        <authorList>
            <person name="Haridas S."/>
            <person name="Albert R."/>
            <person name="Binder M."/>
            <person name="Bloem J."/>
            <person name="Labutti K."/>
            <person name="Salamov A."/>
            <person name="Andreopoulos B."/>
            <person name="Baker S."/>
            <person name="Barry K."/>
            <person name="Bills G."/>
            <person name="Bluhm B."/>
            <person name="Cannon C."/>
            <person name="Castanera R."/>
            <person name="Culley D."/>
            <person name="Daum C."/>
            <person name="Ezra D."/>
            <person name="Gonzalez J."/>
            <person name="Henrissat B."/>
            <person name="Kuo A."/>
            <person name="Liang C."/>
            <person name="Lipzen A."/>
            <person name="Lutzoni F."/>
            <person name="Magnuson J."/>
            <person name="Mondo S."/>
            <person name="Nolan M."/>
            <person name="Ohm R."/>
            <person name="Pangilinan J."/>
            <person name="Park H.-J."/>
            <person name="Ramirez L."/>
            <person name="Alfaro M."/>
            <person name="Sun H."/>
            <person name="Tritt A."/>
            <person name="Yoshinaga Y."/>
            <person name="Zwiers L.-H."/>
            <person name="Turgeon B."/>
            <person name="Goodwin S."/>
            <person name="Spatafora J."/>
            <person name="Crous P."/>
            <person name="Grigoriev I."/>
        </authorList>
    </citation>
    <scope>NUCLEOTIDE SEQUENCE</scope>
    <source>
        <strain evidence="1">ATCC 200398</strain>
    </source>
</reference>
<evidence type="ECO:0000313" key="1">
    <source>
        <dbReference type="EMBL" id="KAF2467415.1"/>
    </source>
</evidence>